<accession>A0AAV2FTQ0</accession>
<gene>
    <name evidence="1" type="ORF">LTRI10_LOCUS41760</name>
</gene>
<dbReference type="EMBL" id="OZ034820">
    <property type="protein sequence ID" value="CAL1401716.1"/>
    <property type="molecule type" value="Genomic_DNA"/>
</dbReference>
<proteinExistence type="predicted"/>
<dbReference type="Proteomes" id="UP001497516">
    <property type="component" value="Chromosome 7"/>
</dbReference>
<reference evidence="1 2" key="1">
    <citation type="submission" date="2024-04" db="EMBL/GenBank/DDBJ databases">
        <authorList>
            <person name="Fracassetti M."/>
        </authorList>
    </citation>
    <scope>NUCLEOTIDE SEQUENCE [LARGE SCALE GENOMIC DNA]</scope>
</reference>
<evidence type="ECO:0000313" key="2">
    <source>
        <dbReference type="Proteomes" id="UP001497516"/>
    </source>
</evidence>
<keyword evidence="2" id="KW-1185">Reference proteome</keyword>
<dbReference type="AlphaFoldDB" id="A0AAV2FTQ0"/>
<evidence type="ECO:0000313" key="1">
    <source>
        <dbReference type="EMBL" id="CAL1401716.1"/>
    </source>
</evidence>
<sequence length="74" mass="8467">MAIPIEELEFPEVAALVDRKVGPSQLVVDHRPRIGRKPRKCRQVVDRKLEEWSSLMAERAQLGALSLLEITINY</sequence>
<protein>
    <submittedName>
        <fullName evidence="1">Uncharacterized protein</fullName>
    </submittedName>
</protein>
<organism evidence="1 2">
    <name type="scientific">Linum trigynum</name>
    <dbReference type="NCBI Taxonomy" id="586398"/>
    <lineage>
        <taxon>Eukaryota</taxon>
        <taxon>Viridiplantae</taxon>
        <taxon>Streptophyta</taxon>
        <taxon>Embryophyta</taxon>
        <taxon>Tracheophyta</taxon>
        <taxon>Spermatophyta</taxon>
        <taxon>Magnoliopsida</taxon>
        <taxon>eudicotyledons</taxon>
        <taxon>Gunneridae</taxon>
        <taxon>Pentapetalae</taxon>
        <taxon>rosids</taxon>
        <taxon>fabids</taxon>
        <taxon>Malpighiales</taxon>
        <taxon>Linaceae</taxon>
        <taxon>Linum</taxon>
    </lineage>
</organism>
<name>A0AAV2FTQ0_9ROSI</name>